<dbReference type="Pfam" id="PF04962">
    <property type="entry name" value="KduI"/>
    <property type="match status" value="1"/>
</dbReference>
<feature type="binding site" evidence="6">
    <location>
        <position position="243"/>
    </location>
    <ligand>
        <name>Zn(2+)</name>
        <dbReference type="ChEBI" id="CHEBI:29105"/>
    </ligand>
</feature>
<evidence type="ECO:0000256" key="4">
    <source>
        <dbReference type="ARBA" id="ARBA00022833"/>
    </source>
</evidence>
<feature type="binding site" evidence="6">
    <location>
        <position position="194"/>
    </location>
    <ligand>
        <name>Zn(2+)</name>
        <dbReference type="ChEBI" id="CHEBI:29105"/>
    </ligand>
</feature>
<reference evidence="7 8" key="1">
    <citation type="submission" date="2016-10" db="EMBL/GenBank/DDBJ databases">
        <authorList>
            <person name="de Groot N.N."/>
        </authorList>
    </citation>
    <scope>NUCLEOTIDE SEQUENCE [LARGE SCALE GENOMIC DNA]</scope>
    <source>
        <strain evidence="7 8">ATCC 51327</strain>
    </source>
</reference>
<comment type="catalytic activity">
    <reaction evidence="1 6">
        <text>5-dehydro-4-deoxy-D-glucuronate = 3-deoxy-D-glycero-2,5-hexodiulosonate</text>
        <dbReference type="Rhea" id="RHEA:23896"/>
        <dbReference type="ChEBI" id="CHEBI:17117"/>
        <dbReference type="ChEBI" id="CHEBI:29071"/>
        <dbReference type="EC" id="5.3.1.17"/>
    </reaction>
</comment>
<dbReference type="HAMAP" id="MF_00687">
    <property type="entry name" value="KduI"/>
    <property type="match status" value="1"/>
</dbReference>
<name>A0A1I4IJ94_9FIRM</name>
<dbReference type="UniPathway" id="UPA00545">
    <property type="reaction ID" value="UER00826"/>
</dbReference>
<dbReference type="GO" id="GO:0008697">
    <property type="term" value="F:4-deoxy-L-threo-5-hexosulose-uronate ketol-isomerase activity"/>
    <property type="evidence" value="ECO:0007669"/>
    <property type="project" value="UniProtKB-UniRule"/>
</dbReference>
<dbReference type="Proteomes" id="UP000199006">
    <property type="component" value="Unassembled WGS sequence"/>
</dbReference>
<dbReference type="InterPro" id="IPR021120">
    <property type="entry name" value="KduI/IolB_isomerase"/>
</dbReference>
<feature type="binding site" evidence="6">
    <location>
        <position position="196"/>
    </location>
    <ligand>
        <name>Zn(2+)</name>
        <dbReference type="ChEBI" id="CHEBI:29105"/>
    </ligand>
</feature>
<dbReference type="EC" id="5.3.1.17" evidence="6"/>
<dbReference type="EMBL" id="FOTI01000017">
    <property type="protein sequence ID" value="SFL54157.1"/>
    <property type="molecule type" value="Genomic_DNA"/>
</dbReference>
<dbReference type="RefSeq" id="WP_089861457.1">
    <property type="nucleotide sequence ID" value="NZ_FOTI01000017.1"/>
</dbReference>
<keyword evidence="5 6" id="KW-0413">Isomerase</keyword>
<dbReference type="Gene3D" id="2.60.120.520">
    <property type="entry name" value="pectin degrading enzyme 5-keto 4- deoxyuronate isomerase, domain 1"/>
    <property type="match status" value="1"/>
</dbReference>
<dbReference type="PANTHER" id="PTHR38461:SF1">
    <property type="entry name" value="4-DEOXY-L-THREO-5-HEXOSULOSE-URONATE KETOL-ISOMERASE"/>
    <property type="match status" value="1"/>
</dbReference>
<dbReference type="AlphaFoldDB" id="A0A1I4IJ94"/>
<evidence type="ECO:0000313" key="8">
    <source>
        <dbReference type="Proteomes" id="UP000199006"/>
    </source>
</evidence>
<dbReference type="CDD" id="cd20294">
    <property type="entry name" value="cupin_KduI_N"/>
    <property type="match status" value="1"/>
</dbReference>
<dbReference type="InterPro" id="IPR014710">
    <property type="entry name" value="RmlC-like_jellyroll"/>
</dbReference>
<evidence type="ECO:0000313" key="7">
    <source>
        <dbReference type="EMBL" id="SFL54157.1"/>
    </source>
</evidence>
<keyword evidence="8" id="KW-1185">Reference proteome</keyword>
<dbReference type="NCBIfam" id="NF002091">
    <property type="entry name" value="PRK00924.1"/>
    <property type="match status" value="1"/>
</dbReference>
<sequence length="276" mass="31665">MEIRNGVHPVDAKRFDTARMRKEFLIQNLFKQDQQNLVYSHIDRIIVGGIKPVNQDIKLEAGQEIGAEYFLARREMGVINIGGKGKIIVDGEEYILNSRDGIYIGKGKQEIIFSSIDKNKPAKFYLNSAPAHKSYPNKKINIKDAKPEAAGSLENSNKRTIYKYLHPDVLDTCQLLMGMTILEPRNVWNTMPCHTHERRMEVYFYFDIESDNIVWHLMGEPAESRHLVVRNEEAVISPSYSIHSGVGTANYTFIWGMVGENQTFTDMDHVRMETLK</sequence>
<dbReference type="InterPro" id="IPR027449">
    <property type="entry name" value="KduI_N"/>
</dbReference>
<comment type="function">
    <text evidence="6">Catalyzes the isomerization of 5-dehydro-4-deoxy-D-glucuronate to 3-deoxy-D-glycero-2,5-hexodiulosonate.</text>
</comment>
<evidence type="ECO:0000256" key="6">
    <source>
        <dbReference type="HAMAP-Rule" id="MF_00687"/>
    </source>
</evidence>
<dbReference type="InterPro" id="IPR011051">
    <property type="entry name" value="RmlC_Cupin_sf"/>
</dbReference>
<dbReference type="GO" id="GO:0045490">
    <property type="term" value="P:pectin catabolic process"/>
    <property type="evidence" value="ECO:0007669"/>
    <property type="project" value="UniProtKB-UniRule"/>
</dbReference>
<comment type="pathway">
    <text evidence="6">Glycan metabolism; pectin degradation; 2-dehydro-3-deoxy-D-gluconate from pectin: step 4/5.</text>
</comment>
<dbReference type="GO" id="GO:0019698">
    <property type="term" value="P:D-galacturonate catabolic process"/>
    <property type="evidence" value="ECO:0007669"/>
    <property type="project" value="TreeGrafter"/>
</dbReference>
<protein>
    <recommendedName>
        <fullName evidence="6">4-deoxy-L-threo-5-hexosulose-uronate ketol-isomerase</fullName>
        <ecNumber evidence="6">5.3.1.17</ecNumber>
    </recommendedName>
    <alternativeName>
        <fullName evidence="6">5-keto-4-deoxyuronate isomerase</fullName>
    </alternativeName>
    <alternativeName>
        <fullName evidence="6">DKI isomerase</fullName>
    </alternativeName>
</protein>
<dbReference type="GO" id="GO:0042840">
    <property type="term" value="P:D-glucuronate catabolic process"/>
    <property type="evidence" value="ECO:0007669"/>
    <property type="project" value="TreeGrafter"/>
</dbReference>
<feature type="binding site" evidence="6">
    <location>
        <position position="201"/>
    </location>
    <ligand>
        <name>Zn(2+)</name>
        <dbReference type="ChEBI" id="CHEBI:29105"/>
    </ligand>
</feature>
<dbReference type="Gene3D" id="2.60.120.10">
    <property type="entry name" value="Jelly Rolls"/>
    <property type="match status" value="1"/>
</dbReference>
<keyword evidence="4 6" id="KW-0862">Zinc</keyword>
<comment type="similarity">
    <text evidence="2 6">Belongs to the KduI family.</text>
</comment>
<keyword evidence="3 6" id="KW-0479">Metal-binding</keyword>
<dbReference type="OrthoDB" id="9770644at2"/>
<comment type="cofactor">
    <cofactor evidence="6">
        <name>Zn(2+)</name>
        <dbReference type="ChEBI" id="CHEBI:29105"/>
    </cofactor>
    <text evidence="6">Binds 1 zinc ion per subunit.</text>
</comment>
<dbReference type="InterPro" id="IPR007045">
    <property type="entry name" value="KduI"/>
</dbReference>
<gene>
    <name evidence="6" type="primary">kduI</name>
    <name evidence="7" type="ORF">SAMN02983006_01434</name>
</gene>
<dbReference type="STRING" id="29563.SAMN02983006_01434"/>
<evidence type="ECO:0000256" key="2">
    <source>
        <dbReference type="ARBA" id="ARBA00008086"/>
    </source>
</evidence>
<evidence type="ECO:0000256" key="5">
    <source>
        <dbReference type="ARBA" id="ARBA00023235"/>
    </source>
</evidence>
<proteinExistence type="inferred from homology"/>
<evidence type="ECO:0000256" key="1">
    <source>
        <dbReference type="ARBA" id="ARBA00000552"/>
    </source>
</evidence>
<dbReference type="CDD" id="cd20491">
    <property type="entry name" value="cupin_KduI_C"/>
    <property type="match status" value="1"/>
</dbReference>
<dbReference type="PANTHER" id="PTHR38461">
    <property type="entry name" value="4-DEOXY-L-THREO-5-HEXOSULOSE-URONATE KETOL-ISOMERASE"/>
    <property type="match status" value="1"/>
</dbReference>
<accession>A0A1I4IJ94</accession>
<dbReference type="PIRSF" id="PIRSF006625">
    <property type="entry name" value="KduI"/>
    <property type="match status" value="1"/>
</dbReference>
<organism evidence="7 8">
    <name type="scientific">Halanaerobium salsuginis</name>
    <dbReference type="NCBI Taxonomy" id="29563"/>
    <lineage>
        <taxon>Bacteria</taxon>
        <taxon>Bacillati</taxon>
        <taxon>Bacillota</taxon>
        <taxon>Clostridia</taxon>
        <taxon>Halanaerobiales</taxon>
        <taxon>Halanaerobiaceae</taxon>
        <taxon>Halanaerobium</taxon>
    </lineage>
</organism>
<evidence type="ECO:0000256" key="3">
    <source>
        <dbReference type="ARBA" id="ARBA00022723"/>
    </source>
</evidence>
<dbReference type="GO" id="GO:0008270">
    <property type="term" value="F:zinc ion binding"/>
    <property type="evidence" value="ECO:0007669"/>
    <property type="project" value="UniProtKB-UniRule"/>
</dbReference>
<dbReference type="SUPFAM" id="SSF51182">
    <property type="entry name" value="RmlC-like cupins"/>
    <property type="match status" value="1"/>
</dbReference>